<evidence type="ECO:0000313" key="5">
    <source>
        <dbReference type="EMBL" id="OJX61113.1"/>
    </source>
</evidence>
<sequence>MPSFVSAHQALQAVNPGDRIFLHGVAAAPRRLVDALTAHADRLHGVEIVQLHTEGDAPYADPRYEGVFRVNCLFIGRNMRTAVREGRADYTPVFLSDIPRLFRDRIIDIDVALIHVSPPDKHGFCSLGVTVEAAHEALHAARTVIAQVNPNMPRSHGDALIHLDKITYCVSVDDAIPEVTPPVLGDVERAIGRHVASLVEDGATLQMGIGAIPDAVLHELTSHRNLGVHTEMFSDGLIPLVERGIVNGSEKTIHPYKIVATFVMGTRKVYDFLDDNPMVAMLDVAYVNNPSVIMRNPKMTAINSAIEVDLTGQVCADSIGPAPYSGVGGQVDFIRGAALSKGGKPIIALPSRTAKGISRISAMLKPGAGVVTSRAHVHYVVTEYGVSYLHGKTLRDRAEALIAIAHPDVREQLAREARDLLKIAVRC</sequence>
<dbReference type="SUPFAM" id="SSF100950">
    <property type="entry name" value="NagB/RpiA/CoA transferase-like"/>
    <property type="match status" value="2"/>
</dbReference>
<dbReference type="STRING" id="1895771.BGO89_00495"/>
<dbReference type="Pfam" id="PF13336">
    <property type="entry name" value="AcetylCoA_hyd_C"/>
    <property type="match status" value="1"/>
</dbReference>
<dbReference type="PANTHER" id="PTHR21432">
    <property type="entry name" value="ACETYL-COA HYDROLASE-RELATED"/>
    <property type="match status" value="1"/>
</dbReference>
<dbReference type="Proteomes" id="UP000184233">
    <property type="component" value="Unassembled WGS sequence"/>
</dbReference>
<dbReference type="PANTHER" id="PTHR21432:SF20">
    <property type="entry name" value="ACETYL-COA HYDROLASE"/>
    <property type="match status" value="1"/>
</dbReference>
<evidence type="ECO:0000256" key="2">
    <source>
        <dbReference type="ARBA" id="ARBA00022679"/>
    </source>
</evidence>
<dbReference type="Pfam" id="PF02550">
    <property type="entry name" value="AcetylCoA_hydro"/>
    <property type="match status" value="1"/>
</dbReference>
<evidence type="ECO:0000313" key="6">
    <source>
        <dbReference type="Proteomes" id="UP000184233"/>
    </source>
</evidence>
<dbReference type="AlphaFoldDB" id="A0A1M3L6A1"/>
<dbReference type="Gene3D" id="3.30.750.70">
    <property type="entry name" value="4-hydroxybutyrate coenzyme like domains"/>
    <property type="match status" value="1"/>
</dbReference>
<dbReference type="Gene3D" id="3.40.1080.20">
    <property type="entry name" value="Acetyl-CoA hydrolase/transferase C-terminal domain"/>
    <property type="match status" value="1"/>
</dbReference>
<dbReference type="InterPro" id="IPR046433">
    <property type="entry name" value="ActCoA_hydro"/>
</dbReference>
<evidence type="ECO:0000259" key="3">
    <source>
        <dbReference type="Pfam" id="PF02550"/>
    </source>
</evidence>
<dbReference type="InterPro" id="IPR037171">
    <property type="entry name" value="NagB/RpiA_transferase-like"/>
</dbReference>
<feature type="domain" description="Acetyl-CoA hydrolase/transferase C-terminal" evidence="4">
    <location>
        <begin position="265"/>
        <end position="417"/>
    </location>
</feature>
<proteinExistence type="inferred from homology"/>
<keyword evidence="2 5" id="KW-0808">Transferase</keyword>
<feature type="domain" description="Acetyl-CoA hydrolase/transferase N-terminal" evidence="3">
    <location>
        <begin position="12"/>
        <end position="174"/>
    </location>
</feature>
<comment type="similarity">
    <text evidence="1">Belongs to the acetyl-CoA hydrolase/transferase family.</text>
</comment>
<dbReference type="EMBL" id="MKVH01000002">
    <property type="protein sequence ID" value="OJX61113.1"/>
    <property type="molecule type" value="Genomic_DNA"/>
</dbReference>
<name>A0A1M3L6A1_9BACT</name>
<dbReference type="GO" id="GO:0008775">
    <property type="term" value="F:acetate CoA-transferase activity"/>
    <property type="evidence" value="ECO:0007669"/>
    <property type="project" value="InterPro"/>
</dbReference>
<organism evidence="5 6">
    <name type="scientific">Candidatus Kapaibacterium thiocyanatum</name>
    <dbReference type="NCBI Taxonomy" id="1895771"/>
    <lineage>
        <taxon>Bacteria</taxon>
        <taxon>Pseudomonadati</taxon>
        <taxon>Candidatus Kapaibacteriota</taxon>
        <taxon>Candidatus Kapaibacteriia</taxon>
        <taxon>Candidatus Kapaibacteriales</taxon>
        <taxon>Candidatus Kapaibacteriaceae</taxon>
        <taxon>Candidatus Kapaibacterium</taxon>
    </lineage>
</organism>
<dbReference type="Gene3D" id="3.40.1080.10">
    <property type="entry name" value="Glutaconate Coenzyme A-transferase"/>
    <property type="match status" value="1"/>
</dbReference>
<protein>
    <submittedName>
        <fullName evidence="5">4-hydroxybutyrate CoA-transferase</fullName>
    </submittedName>
</protein>
<comment type="caution">
    <text evidence="5">The sequence shown here is derived from an EMBL/GenBank/DDBJ whole genome shotgun (WGS) entry which is preliminary data.</text>
</comment>
<evidence type="ECO:0000259" key="4">
    <source>
        <dbReference type="Pfam" id="PF13336"/>
    </source>
</evidence>
<evidence type="ECO:0000256" key="1">
    <source>
        <dbReference type="ARBA" id="ARBA00009632"/>
    </source>
</evidence>
<dbReference type="InterPro" id="IPR038460">
    <property type="entry name" value="AcetylCoA_hyd_C_sf"/>
</dbReference>
<accession>A0A1M3L6A1</accession>
<dbReference type="GO" id="GO:0006083">
    <property type="term" value="P:acetate metabolic process"/>
    <property type="evidence" value="ECO:0007669"/>
    <property type="project" value="InterPro"/>
</dbReference>
<gene>
    <name evidence="5" type="ORF">BGO89_00495</name>
</gene>
<reference evidence="5 6" key="1">
    <citation type="submission" date="2016-09" db="EMBL/GenBank/DDBJ databases">
        <title>Genome-resolved meta-omics ties microbial dynamics to process performance in biotechnology for thiocyanate degradation.</title>
        <authorList>
            <person name="Kantor R.S."/>
            <person name="Huddy R.J."/>
            <person name="Iyer R."/>
            <person name="Thomas B.C."/>
            <person name="Brown C.T."/>
            <person name="Anantharaman K."/>
            <person name="Tringe S."/>
            <person name="Hettich R.L."/>
            <person name="Harrison S.T."/>
            <person name="Banfield J.F."/>
        </authorList>
    </citation>
    <scope>NUCLEOTIDE SEQUENCE [LARGE SCALE GENOMIC DNA]</scope>
    <source>
        <strain evidence="5">59-99</strain>
    </source>
</reference>
<dbReference type="InterPro" id="IPR026888">
    <property type="entry name" value="AcetylCoA_hyd_C"/>
</dbReference>
<dbReference type="InterPro" id="IPR003702">
    <property type="entry name" value="ActCoA_hydro_N"/>
</dbReference>